<organism evidence="1 2">
    <name type="scientific">Lactuca sativa</name>
    <name type="common">Garden lettuce</name>
    <dbReference type="NCBI Taxonomy" id="4236"/>
    <lineage>
        <taxon>Eukaryota</taxon>
        <taxon>Viridiplantae</taxon>
        <taxon>Streptophyta</taxon>
        <taxon>Embryophyta</taxon>
        <taxon>Tracheophyta</taxon>
        <taxon>Spermatophyta</taxon>
        <taxon>Magnoliopsida</taxon>
        <taxon>eudicotyledons</taxon>
        <taxon>Gunneridae</taxon>
        <taxon>Pentapetalae</taxon>
        <taxon>asterids</taxon>
        <taxon>campanulids</taxon>
        <taxon>Asterales</taxon>
        <taxon>Asteraceae</taxon>
        <taxon>Cichorioideae</taxon>
        <taxon>Cichorieae</taxon>
        <taxon>Lactucinae</taxon>
        <taxon>Lactuca</taxon>
    </lineage>
</organism>
<evidence type="ECO:0000313" key="1">
    <source>
        <dbReference type="EMBL" id="KAJ0221439.1"/>
    </source>
</evidence>
<accession>A0A9R1XQB5</accession>
<evidence type="ECO:0008006" key="3">
    <source>
        <dbReference type="Google" id="ProtNLM"/>
    </source>
</evidence>
<proteinExistence type="predicted"/>
<dbReference type="PANTHER" id="PTHR34222:SF96">
    <property type="entry name" value="GAG-PRE-INTEGRASE DOMAIN, GAG-POLYPEPTIDE OF LTR COPIA-TYPE-RELATED"/>
    <property type="match status" value="1"/>
</dbReference>
<dbReference type="AlphaFoldDB" id="A0A9R1XQB5"/>
<sequence length="93" mass="10728">MSVSIYYTKLRSLWDELQSISPTPSCVCNGCKYDVNKERLHDFLMGLNDEYNVVKTQIFLNLSRTEAFIFGKYLSKKMRARSTHVLMVPGGRS</sequence>
<dbReference type="PANTHER" id="PTHR34222">
    <property type="entry name" value="GAG_PRE-INTEGRS DOMAIN-CONTAINING PROTEIN"/>
    <property type="match status" value="1"/>
</dbReference>
<comment type="caution">
    <text evidence="1">The sequence shown here is derived from an EMBL/GenBank/DDBJ whole genome shotgun (WGS) entry which is preliminary data.</text>
</comment>
<keyword evidence="2" id="KW-1185">Reference proteome</keyword>
<dbReference type="EMBL" id="NBSK02000002">
    <property type="protein sequence ID" value="KAJ0221439.1"/>
    <property type="molecule type" value="Genomic_DNA"/>
</dbReference>
<evidence type="ECO:0000313" key="2">
    <source>
        <dbReference type="Proteomes" id="UP000235145"/>
    </source>
</evidence>
<name>A0A9R1XQB5_LACSA</name>
<reference evidence="1 2" key="1">
    <citation type="journal article" date="2017" name="Nat. Commun.">
        <title>Genome assembly with in vitro proximity ligation data and whole-genome triplication in lettuce.</title>
        <authorList>
            <person name="Reyes-Chin-Wo S."/>
            <person name="Wang Z."/>
            <person name="Yang X."/>
            <person name="Kozik A."/>
            <person name="Arikit S."/>
            <person name="Song C."/>
            <person name="Xia L."/>
            <person name="Froenicke L."/>
            <person name="Lavelle D.O."/>
            <person name="Truco M.J."/>
            <person name="Xia R."/>
            <person name="Zhu S."/>
            <person name="Xu C."/>
            <person name="Xu H."/>
            <person name="Xu X."/>
            <person name="Cox K."/>
            <person name="Korf I."/>
            <person name="Meyers B.C."/>
            <person name="Michelmore R.W."/>
        </authorList>
    </citation>
    <scope>NUCLEOTIDE SEQUENCE [LARGE SCALE GENOMIC DNA]</scope>
    <source>
        <strain evidence="2">cv. Salinas</strain>
        <tissue evidence="1">Seedlings</tissue>
    </source>
</reference>
<dbReference type="Proteomes" id="UP000235145">
    <property type="component" value="Unassembled WGS sequence"/>
</dbReference>
<gene>
    <name evidence="1" type="ORF">LSAT_V11C200095310</name>
</gene>
<protein>
    <recommendedName>
        <fullName evidence="3">Retrotransposon gag domain-containing protein</fullName>
    </recommendedName>
</protein>